<feature type="transmembrane region" description="Helical" evidence="1">
    <location>
        <begin position="89"/>
        <end position="107"/>
    </location>
</feature>
<dbReference type="AlphaFoldDB" id="A0A240DZX8"/>
<feature type="transmembrane region" description="Helical" evidence="1">
    <location>
        <begin position="296"/>
        <end position="314"/>
    </location>
</feature>
<feature type="transmembrane region" description="Helical" evidence="1">
    <location>
        <begin position="337"/>
        <end position="354"/>
    </location>
</feature>
<feature type="transmembrane region" description="Helical" evidence="1">
    <location>
        <begin position="209"/>
        <end position="229"/>
    </location>
</feature>
<keyword evidence="4" id="KW-1185">Reference proteome</keyword>
<evidence type="ECO:0000313" key="3">
    <source>
        <dbReference type="EMBL" id="SNX27786.1"/>
    </source>
</evidence>
<evidence type="ECO:0000259" key="2">
    <source>
        <dbReference type="Pfam" id="PF04892"/>
    </source>
</evidence>
<feature type="transmembrane region" description="Helical" evidence="1">
    <location>
        <begin position="61"/>
        <end position="82"/>
    </location>
</feature>
<feature type="transmembrane region" description="Helical" evidence="1">
    <location>
        <begin position="241"/>
        <end position="260"/>
    </location>
</feature>
<feature type="domain" description="VanZ-like" evidence="2">
    <location>
        <begin position="35"/>
        <end position="140"/>
    </location>
</feature>
<dbReference type="OrthoDB" id="9780818at2"/>
<evidence type="ECO:0000256" key="1">
    <source>
        <dbReference type="SAM" id="Phobius"/>
    </source>
</evidence>
<name>A0A240DZX8_9BURK</name>
<dbReference type="EMBL" id="OANS01000001">
    <property type="protein sequence ID" value="SNX27786.1"/>
    <property type="molecule type" value="Genomic_DNA"/>
</dbReference>
<dbReference type="Proteomes" id="UP000218069">
    <property type="component" value="Unassembled WGS sequence"/>
</dbReference>
<dbReference type="InterPro" id="IPR006976">
    <property type="entry name" value="VanZ-like"/>
</dbReference>
<feature type="transmembrane region" description="Helical" evidence="1">
    <location>
        <begin position="127"/>
        <end position="148"/>
    </location>
</feature>
<accession>A0A240DZX8</accession>
<sequence length="364" mass="41402">MHQEEQRPRKFVWPLQAMPLARAMTLIYALLILYVSLNPFEFTLDNGISGWAWLDAPLPRYITLFDVSVNILAYIPLGFLIVFSAYPRWRNFVALGIALALSAMLAFSVESLQSWVPTRIPSLMDWWANVSGGLLGGLLAIPMGPQWLSGSAIRRRFDRWFGLNWAWAGLFLLFPWAQIYPQSSWLGTGVWGHAIFGSIDWGTTVMNHFAQETAITALCWLGTALLLSLGMRTKAPQWKILMGLLAWTVLIKILFTALQFGAELSLLWLTAGAIWGMVLGSVILRWMLRCSIRTKFWAALVCLLSATVAISVLPDNPYFILTMRHWYQGPMLHFNDLMQWLSVLWLPLALFWMIREALVVKLKP</sequence>
<dbReference type="Pfam" id="PF04892">
    <property type="entry name" value="VanZ"/>
    <property type="match status" value="1"/>
</dbReference>
<feature type="transmembrane region" description="Helical" evidence="1">
    <location>
        <begin position="160"/>
        <end position="179"/>
    </location>
</feature>
<keyword evidence="1" id="KW-1133">Transmembrane helix</keyword>
<keyword evidence="1" id="KW-0812">Transmembrane</keyword>
<gene>
    <name evidence="3" type="ORF">SAMN06295945_0102</name>
</gene>
<organism evidence="3 4">
    <name type="scientific">Polynucleobacter meluiroseus</name>
    <dbReference type="NCBI Taxonomy" id="1938814"/>
    <lineage>
        <taxon>Bacteria</taxon>
        <taxon>Pseudomonadati</taxon>
        <taxon>Pseudomonadota</taxon>
        <taxon>Betaproteobacteria</taxon>
        <taxon>Burkholderiales</taxon>
        <taxon>Burkholderiaceae</taxon>
        <taxon>Polynucleobacter</taxon>
    </lineage>
</organism>
<keyword evidence="1" id="KW-0472">Membrane</keyword>
<evidence type="ECO:0000313" key="4">
    <source>
        <dbReference type="Proteomes" id="UP000218069"/>
    </source>
</evidence>
<reference evidence="4" key="1">
    <citation type="submission" date="2017-08" db="EMBL/GenBank/DDBJ databases">
        <authorList>
            <person name="Varghese N."/>
            <person name="Submissions S."/>
        </authorList>
    </citation>
    <scope>NUCLEOTIDE SEQUENCE [LARGE SCALE GENOMIC DNA]</scope>
    <source>
        <strain evidence="4">AP-Melu-1000-B4</strain>
    </source>
</reference>
<dbReference type="RefSeq" id="WP_096671909.1">
    <property type="nucleotide sequence ID" value="NZ_OANS01000001.1"/>
</dbReference>
<proteinExistence type="predicted"/>
<protein>
    <submittedName>
        <fullName evidence="3">VanZ like family protein</fullName>
    </submittedName>
</protein>
<feature type="transmembrane region" description="Helical" evidence="1">
    <location>
        <begin position="266"/>
        <end position="284"/>
    </location>
</feature>
<dbReference type="NCBIfam" id="NF037970">
    <property type="entry name" value="vanZ_1"/>
    <property type="match status" value="1"/>
</dbReference>
<feature type="transmembrane region" description="Helical" evidence="1">
    <location>
        <begin position="20"/>
        <end position="37"/>
    </location>
</feature>